<protein>
    <submittedName>
        <fullName evidence="1">Uncharacterized protein</fullName>
    </submittedName>
</protein>
<evidence type="ECO:0000313" key="1">
    <source>
        <dbReference type="EMBL" id="KAG0426668.1"/>
    </source>
</evidence>
<keyword evidence="2" id="KW-1185">Reference proteome</keyword>
<sequence length="363" mass="40027">MSSGVVTALRAVSLRGCLRAFTMAAAQEKRQQNFDKVPDGVCATAGNLSPNLQPATPPVFPCNREPFAASLVGGRYILLEQLEGSAMYRSVNVHTHEEFSCKVVPSERCRQALAGHLRLDGRDHVNQVEEVLVGDSLTYVFFKRSYGDLHSYVRAKRRLREPEALCLFHQVASAVQACHEAGVVLRDLKLRKFVFEDPERTRLKLETLEDAVVLEDPSSDALSDKHGCPAYVSPEILTTSAGGRYSGRAADCWSLGVLLYTLLVGRYPFHDSDPGALFAKIRRGVFSVPESLGPRARCLVRSLLRKDPSERLTAEEVLGHPWFARRKCAAASSVHREGCLNREDASTDQTVPEYAAPSEATTD</sequence>
<dbReference type="Proteomes" id="UP000805193">
    <property type="component" value="Unassembled WGS sequence"/>
</dbReference>
<dbReference type="EMBL" id="JABSTQ010009696">
    <property type="protein sequence ID" value="KAG0426668.1"/>
    <property type="molecule type" value="Genomic_DNA"/>
</dbReference>
<accession>A0AC60PZD1</accession>
<reference evidence="1 2" key="1">
    <citation type="journal article" date="2020" name="Cell">
        <title>Large-Scale Comparative Analyses of Tick Genomes Elucidate Their Genetic Diversity and Vector Capacities.</title>
        <authorList>
            <consortium name="Tick Genome and Microbiome Consortium (TIGMIC)"/>
            <person name="Jia N."/>
            <person name="Wang J."/>
            <person name="Shi W."/>
            <person name="Du L."/>
            <person name="Sun Y."/>
            <person name="Zhan W."/>
            <person name="Jiang J.F."/>
            <person name="Wang Q."/>
            <person name="Zhang B."/>
            <person name="Ji P."/>
            <person name="Bell-Sakyi L."/>
            <person name="Cui X.M."/>
            <person name="Yuan T.T."/>
            <person name="Jiang B.G."/>
            <person name="Yang W.F."/>
            <person name="Lam T.T."/>
            <person name="Chang Q.C."/>
            <person name="Ding S.J."/>
            <person name="Wang X.J."/>
            <person name="Zhu J.G."/>
            <person name="Ruan X.D."/>
            <person name="Zhao L."/>
            <person name="Wei J.T."/>
            <person name="Ye R.Z."/>
            <person name="Que T.C."/>
            <person name="Du C.H."/>
            <person name="Zhou Y.H."/>
            <person name="Cheng J.X."/>
            <person name="Dai P.F."/>
            <person name="Guo W.B."/>
            <person name="Han X.H."/>
            <person name="Huang E.J."/>
            <person name="Li L.F."/>
            <person name="Wei W."/>
            <person name="Gao Y.C."/>
            <person name="Liu J.Z."/>
            <person name="Shao H.Z."/>
            <person name="Wang X."/>
            <person name="Wang C.C."/>
            <person name="Yang T.C."/>
            <person name="Huo Q.B."/>
            <person name="Li W."/>
            <person name="Chen H.Y."/>
            <person name="Chen S.E."/>
            <person name="Zhou L.G."/>
            <person name="Ni X.B."/>
            <person name="Tian J.H."/>
            <person name="Sheng Y."/>
            <person name="Liu T."/>
            <person name="Pan Y.S."/>
            <person name="Xia L.Y."/>
            <person name="Li J."/>
            <person name="Zhao F."/>
            <person name="Cao W.C."/>
        </authorList>
    </citation>
    <scope>NUCLEOTIDE SEQUENCE [LARGE SCALE GENOMIC DNA]</scope>
    <source>
        <strain evidence="1">Iper-2018</strain>
    </source>
</reference>
<gene>
    <name evidence="1" type="ORF">HPB47_026228</name>
</gene>
<proteinExistence type="predicted"/>
<name>A0AC60PZD1_IXOPE</name>
<comment type="caution">
    <text evidence="1">The sequence shown here is derived from an EMBL/GenBank/DDBJ whole genome shotgun (WGS) entry which is preliminary data.</text>
</comment>
<evidence type="ECO:0000313" key="2">
    <source>
        <dbReference type="Proteomes" id="UP000805193"/>
    </source>
</evidence>
<organism evidence="1 2">
    <name type="scientific">Ixodes persulcatus</name>
    <name type="common">Taiga tick</name>
    <dbReference type="NCBI Taxonomy" id="34615"/>
    <lineage>
        <taxon>Eukaryota</taxon>
        <taxon>Metazoa</taxon>
        <taxon>Ecdysozoa</taxon>
        <taxon>Arthropoda</taxon>
        <taxon>Chelicerata</taxon>
        <taxon>Arachnida</taxon>
        <taxon>Acari</taxon>
        <taxon>Parasitiformes</taxon>
        <taxon>Ixodida</taxon>
        <taxon>Ixodoidea</taxon>
        <taxon>Ixodidae</taxon>
        <taxon>Ixodinae</taxon>
        <taxon>Ixodes</taxon>
    </lineage>
</organism>